<feature type="domain" description="AAA+ ATPase" evidence="1">
    <location>
        <begin position="22"/>
        <end position="548"/>
    </location>
</feature>
<proteinExistence type="predicted"/>
<dbReference type="InterPro" id="IPR041685">
    <property type="entry name" value="AAA_GajA/Old/RecF-like"/>
</dbReference>
<dbReference type="InterPro" id="IPR027417">
    <property type="entry name" value="P-loop_NTPase"/>
</dbReference>
<dbReference type="Pfam" id="PF13175">
    <property type="entry name" value="AAA_15"/>
    <property type="match status" value="1"/>
</dbReference>
<comment type="caution">
    <text evidence="2">The sequence shown here is derived from an EMBL/GenBank/DDBJ whole genome shotgun (WGS) entry which is preliminary data.</text>
</comment>
<gene>
    <name evidence="2" type="ORF">ACFSTE_05290</name>
</gene>
<evidence type="ECO:0000313" key="3">
    <source>
        <dbReference type="Proteomes" id="UP001597459"/>
    </source>
</evidence>
<name>A0ABW5N638_9FLAO</name>
<dbReference type="Gene3D" id="3.40.50.300">
    <property type="entry name" value="P-loop containing nucleotide triphosphate hydrolases"/>
    <property type="match status" value="1"/>
</dbReference>
<dbReference type="RefSeq" id="WP_378255581.1">
    <property type="nucleotide sequence ID" value="NZ_JBHSJV010000001.1"/>
</dbReference>
<accession>A0ABW5N638</accession>
<sequence length="619" mass="71891">MKIQKIHIKNFRSIKDESFDLSNDINVLVGVNGAGKSTVLDALATSLSWLVNRIQRVNASGQRISDSDIRIGTKYSSIQILVEEKEMNFDWTLVKSALGTTSNEKSDLVGATDLAHYFQDKLSSESTLPVVVYYPVDRIVNNIAPEISGKEGMYILDVYENSLGGKTNYQSFFEWFRLQDDILNERVGSRQKWIIRNKTWVKRKTRRLLRDIENLSVDDEMDKSEFKYFLNRFQKDDSIYEEPRYLFRELGELLHLSGRRIKGRHPIDRILHDIEYLLHKMGALTESRKDDLIDPRAFPTSAIEKIFHQLEEFFYEEESRDIQKQVVRFVWDALSFAILLSLWWMSNKGKEEIERVFREFNPIRIKDKEKLHKVAFDLIESINNIVSNDAERQDRATRSEGRELKYVTHAIEEFVPNYSNIRVKRLPRPHMLVDKEGVTINLDQLSDGEKNLIALVGDIARRLAIANPGNVNPLEGDGIILIDEIDLHLHPSWQRIMIPKLTKLFPNCQFVFSTHSPQVLSHVQPEKIFLLENIKNELSYSKAMDSYGKNTDRILEDLLNVDARPKKIKNEIHQLFKLIQEGQLKEAKTKLNKLTNQIGVDSELTKAEVLIKRREIIGK</sequence>
<evidence type="ECO:0000259" key="1">
    <source>
        <dbReference type="SMART" id="SM00382"/>
    </source>
</evidence>
<dbReference type="SMART" id="SM00382">
    <property type="entry name" value="AAA"/>
    <property type="match status" value="1"/>
</dbReference>
<organism evidence="2 3">
    <name type="scientific">Aquimarina hainanensis</name>
    <dbReference type="NCBI Taxonomy" id="1578017"/>
    <lineage>
        <taxon>Bacteria</taxon>
        <taxon>Pseudomonadati</taxon>
        <taxon>Bacteroidota</taxon>
        <taxon>Flavobacteriia</taxon>
        <taxon>Flavobacteriales</taxon>
        <taxon>Flavobacteriaceae</taxon>
        <taxon>Aquimarina</taxon>
    </lineage>
</organism>
<protein>
    <submittedName>
        <fullName evidence="2">AAA family ATPase</fullName>
    </submittedName>
</protein>
<dbReference type="SUPFAM" id="SSF52540">
    <property type="entry name" value="P-loop containing nucleoside triphosphate hydrolases"/>
    <property type="match status" value="1"/>
</dbReference>
<dbReference type="PANTHER" id="PTHR32182:SF23">
    <property type="entry name" value="ATP BINDING PROTEIN"/>
    <property type="match status" value="1"/>
</dbReference>
<dbReference type="InterPro" id="IPR003593">
    <property type="entry name" value="AAA+_ATPase"/>
</dbReference>
<evidence type="ECO:0000313" key="2">
    <source>
        <dbReference type="EMBL" id="MFD2590236.1"/>
    </source>
</evidence>
<dbReference type="CDD" id="cd00267">
    <property type="entry name" value="ABC_ATPase"/>
    <property type="match status" value="1"/>
</dbReference>
<dbReference type="PANTHER" id="PTHR32182">
    <property type="entry name" value="DNA REPLICATION AND REPAIR PROTEIN RECF"/>
    <property type="match status" value="1"/>
</dbReference>
<dbReference type="EMBL" id="JBHULX010000003">
    <property type="protein sequence ID" value="MFD2590236.1"/>
    <property type="molecule type" value="Genomic_DNA"/>
</dbReference>
<dbReference type="Proteomes" id="UP001597459">
    <property type="component" value="Unassembled WGS sequence"/>
</dbReference>
<reference evidence="3" key="1">
    <citation type="journal article" date="2019" name="Int. J. Syst. Evol. Microbiol.">
        <title>The Global Catalogue of Microorganisms (GCM) 10K type strain sequencing project: providing services to taxonomists for standard genome sequencing and annotation.</title>
        <authorList>
            <consortium name="The Broad Institute Genomics Platform"/>
            <consortium name="The Broad Institute Genome Sequencing Center for Infectious Disease"/>
            <person name="Wu L."/>
            <person name="Ma J."/>
        </authorList>
    </citation>
    <scope>NUCLEOTIDE SEQUENCE [LARGE SCALE GENOMIC DNA]</scope>
    <source>
        <strain evidence="3">KCTC 42423</strain>
    </source>
</reference>
<keyword evidence="3" id="KW-1185">Reference proteome</keyword>